<evidence type="ECO:0000313" key="6">
    <source>
        <dbReference type="Proteomes" id="UP000198341"/>
    </source>
</evidence>
<dbReference type="GO" id="GO:0055037">
    <property type="term" value="C:recycling endosome"/>
    <property type="evidence" value="ECO:0007669"/>
    <property type="project" value="TreeGrafter"/>
</dbReference>
<feature type="region of interest" description="Disordered" evidence="3">
    <location>
        <begin position="28"/>
        <end position="51"/>
    </location>
</feature>
<dbReference type="InterPro" id="IPR003124">
    <property type="entry name" value="WH2_dom"/>
</dbReference>
<keyword evidence="2" id="KW-0175">Coiled coil</keyword>
<dbReference type="EMBL" id="FO082269">
    <property type="protein sequence ID" value="CCO18262.1"/>
    <property type="molecule type" value="Genomic_DNA"/>
</dbReference>
<dbReference type="GO" id="GO:0006887">
    <property type="term" value="P:exocytosis"/>
    <property type="evidence" value="ECO:0007669"/>
    <property type="project" value="TreeGrafter"/>
</dbReference>
<feature type="compositionally biased region" description="Basic and acidic residues" evidence="3">
    <location>
        <begin position="353"/>
        <end position="365"/>
    </location>
</feature>
<dbReference type="PANTHER" id="PTHR23331:SF1">
    <property type="entry name" value="WASH COMPLEX SUBUNIT 1"/>
    <property type="match status" value="1"/>
</dbReference>
<protein>
    <recommendedName>
        <fullName evidence="4">WH2 domain-containing protein</fullName>
    </recommendedName>
</protein>
<dbReference type="Proteomes" id="UP000198341">
    <property type="component" value="Chromosome 10"/>
</dbReference>
<evidence type="ECO:0000256" key="1">
    <source>
        <dbReference type="ARBA" id="ARBA00023203"/>
    </source>
</evidence>
<evidence type="ECO:0000256" key="3">
    <source>
        <dbReference type="SAM" id="MobiDB-lite"/>
    </source>
</evidence>
<dbReference type="GeneID" id="19013161"/>
<accession>K8EJ86</accession>
<feature type="region of interest" description="Disordered" evidence="3">
    <location>
        <begin position="241"/>
        <end position="262"/>
    </location>
</feature>
<dbReference type="InterPro" id="IPR028290">
    <property type="entry name" value="WASH1"/>
</dbReference>
<dbReference type="Pfam" id="PF02205">
    <property type="entry name" value="WH2"/>
    <property type="match status" value="1"/>
</dbReference>
<dbReference type="PROSITE" id="PS51082">
    <property type="entry name" value="WH2"/>
    <property type="match status" value="1"/>
</dbReference>
<dbReference type="GO" id="GO:0005769">
    <property type="term" value="C:early endosome"/>
    <property type="evidence" value="ECO:0007669"/>
    <property type="project" value="InterPro"/>
</dbReference>
<feature type="compositionally biased region" description="Acidic residues" evidence="3">
    <location>
        <begin position="245"/>
        <end position="262"/>
    </location>
</feature>
<dbReference type="STRING" id="41875.K8EJ86"/>
<feature type="region of interest" description="Disordered" evidence="3">
    <location>
        <begin position="298"/>
        <end position="321"/>
    </location>
</feature>
<dbReference type="GO" id="GO:0034314">
    <property type="term" value="P:Arp2/3 complex-mediated actin nucleation"/>
    <property type="evidence" value="ECO:0007669"/>
    <property type="project" value="InterPro"/>
</dbReference>
<dbReference type="PANTHER" id="PTHR23331">
    <property type="entry name" value="CXYORF1"/>
    <property type="match status" value="1"/>
</dbReference>
<dbReference type="RefSeq" id="XP_007510729.1">
    <property type="nucleotide sequence ID" value="XM_007510667.1"/>
</dbReference>
<feature type="domain" description="WH2" evidence="4">
    <location>
        <begin position="465"/>
        <end position="482"/>
    </location>
</feature>
<dbReference type="AlphaFoldDB" id="K8EJ86"/>
<dbReference type="GO" id="GO:0071203">
    <property type="term" value="C:WASH complex"/>
    <property type="evidence" value="ECO:0007669"/>
    <property type="project" value="InterPro"/>
</dbReference>
<dbReference type="GO" id="GO:0043015">
    <property type="term" value="F:gamma-tubulin binding"/>
    <property type="evidence" value="ECO:0007669"/>
    <property type="project" value="TreeGrafter"/>
</dbReference>
<feature type="compositionally biased region" description="Pro residues" evidence="3">
    <location>
        <begin position="437"/>
        <end position="449"/>
    </location>
</feature>
<evidence type="ECO:0000259" key="4">
    <source>
        <dbReference type="PROSITE" id="PS51082"/>
    </source>
</evidence>
<evidence type="ECO:0000256" key="2">
    <source>
        <dbReference type="SAM" id="Coils"/>
    </source>
</evidence>
<dbReference type="GO" id="GO:0003779">
    <property type="term" value="F:actin binding"/>
    <property type="evidence" value="ECO:0007669"/>
    <property type="project" value="UniProtKB-KW"/>
</dbReference>
<gene>
    <name evidence="5" type="ordered locus">Bathy10g00840</name>
</gene>
<organism evidence="5 6">
    <name type="scientific">Bathycoccus prasinos</name>
    <dbReference type="NCBI Taxonomy" id="41875"/>
    <lineage>
        <taxon>Eukaryota</taxon>
        <taxon>Viridiplantae</taxon>
        <taxon>Chlorophyta</taxon>
        <taxon>Mamiellophyceae</taxon>
        <taxon>Mamiellales</taxon>
        <taxon>Bathycoccaceae</taxon>
        <taxon>Bathycoccus</taxon>
    </lineage>
</organism>
<evidence type="ECO:0000313" key="5">
    <source>
        <dbReference type="EMBL" id="CCO18262.1"/>
    </source>
</evidence>
<name>K8EJ86_9CHLO</name>
<feature type="compositionally biased region" description="Basic and acidic residues" evidence="3">
    <location>
        <begin position="29"/>
        <end position="43"/>
    </location>
</feature>
<dbReference type="GO" id="GO:0043014">
    <property type="term" value="F:alpha-tubulin binding"/>
    <property type="evidence" value="ECO:0007669"/>
    <property type="project" value="InterPro"/>
</dbReference>
<feature type="region of interest" description="Disordered" evidence="3">
    <location>
        <begin position="483"/>
        <end position="558"/>
    </location>
</feature>
<dbReference type="GO" id="GO:0005829">
    <property type="term" value="C:cytosol"/>
    <property type="evidence" value="ECO:0007669"/>
    <property type="project" value="GOC"/>
</dbReference>
<dbReference type="KEGG" id="bpg:Bathy10g00840"/>
<reference evidence="5 6" key="1">
    <citation type="submission" date="2011-10" db="EMBL/GenBank/DDBJ databases">
        <authorList>
            <person name="Genoscope - CEA"/>
        </authorList>
    </citation>
    <scope>NUCLEOTIDE SEQUENCE [LARGE SCALE GENOMIC DNA]</scope>
    <source>
        <strain evidence="5 6">RCC 1105</strain>
    </source>
</reference>
<dbReference type="SMART" id="SM00246">
    <property type="entry name" value="WH2"/>
    <property type="match status" value="1"/>
</dbReference>
<dbReference type="GO" id="GO:0032456">
    <property type="term" value="P:endocytic recycling"/>
    <property type="evidence" value="ECO:0007669"/>
    <property type="project" value="TreeGrafter"/>
</dbReference>
<dbReference type="GO" id="GO:0042147">
    <property type="term" value="P:retrograde transport, endosome to Golgi"/>
    <property type="evidence" value="ECO:0007669"/>
    <property type="project" value="TreeGrafter"/>
</dbReference>
<feature type="compositionally biased region" description="Polar residues" evidence="3">
    <location>
        <begin position="543"/>
        <end position="558"/>
    </location>
</feature>
<feature type="coiled-coil region" evidence="2">
    <location>
        <begin position="76"/>
        <end position="110"/>
    </location>
</feature>
<feature type="region of interest" description="Disordered" evidence="3">
    <location>
        <begin position="337"/>
        <end position="469"/>
    </location>
</feature>
<sequence length="558" mass="60614">MNTNEDDLFATTIPLAVCLPAARTTRTRTTFEKSNDTKKSAKDEENDDETVFSASSANETILCALEQVSKISDKMCEDLEREMDGVLLKLLEMDERVQKCEKKVKNAQRIKEDSLLLVVESSREYPFGVVEKSGRKSGGGMSWCRYDDTVREALRKANEKRPKRRAFKDLERMAQEARRYGDRARALARSLMKGGDGGGRNEFVVDAKRILRRRGSLADVVPAKTAFYDCEALRFGGKGKGGEGDVLEEEKEKEEEEVWKDGNEAEELSDGFAKKLFLSSPPPKSIAIPEEFVRSARTRDADVNNASTSAAGDEESVSAKKSLESVFSFRPKASDAPVVVFPGTLPSPGPSASKKDTGEKSKEGDGGTDLYEFTLTSENPYSPSAFLRNPPTRATRNAQPPKKKKGGGSASALTSQKRSVGTSSNSSNDNVNRPAPASVPAPPPPPPPSNTSRQKMPSLAAGDDGRGALMEAIRRGANLRKVSVFTDQDKKPRKSTATSDTDDKTKTGAGGRTKKTAADASRGGAQMSMMEELASQLQRRRSTVVSSQKDSTSRNAAQ</sequence>
<proteinExistence type="predicted"/>
<keyword evidence="6" id="KW-1185">Reference proteome</keyword>
<feature type="compositionally biased region" description="Polar residues" evidence="3">
    <location>
        <begin position="411"/>
        <end position="431"/>
    </location>
</feature>
<keyword evidence="1" id="KW-0009">Actin-binding</keyword>